<organism evidence="2">
    <name type="scientific">uncultured Caudovirales phage</name>
    <dbReference type="NCBI Taxonomy" id="2100421"/>
    <lineage>
        <taxon>Viruses</taxon>
        <taxon>Duplodnaviria</taxon>
        <taxon>Heunggongvirae</taxon>
        <taxon>Uroviricota</taxon>
        <taxon>Caudoviricetes</taxon>
        <taxon>Peduoviridae</taxon>
        <taxon>Maltschvirus</taxon>
        <taxon>Maltschvirus maltsch</taxon>
    </lineage>
</organism>
<keyword evidence="1" id="KW-0812">Transmembrane</keyword>
<keyword evidence="1" id="KW-0472">Membrane</keyword>
<gene>
    <name evidence="2" type="ORF">UFOVP111_95</name>
</gene>
<feature type="transmembrane region" description="Helical" evidence="1">
    <location>
        <begin position="51"/>
        <end position="73"/>
    </location>
</feature>
<proteinExistence type="predicted"/>
<evidence type="ECO:0000256" key="1">
    <source>
        <dbReference type="SAM" id="Phobius"/>
    </source>
</evidence>
<dbReference type="EMBL" id="LR796226">
    <property type="protein sequence ID" value="CAB4128861.1"/>
    <property type="molecule type" value="Genomic_DNA"/>
</dbReference>
<sequence>MVDYVNTSAPEPTTPVVTDVPATPLVITPETTSVNTEALGVIIPSAAGRKLAYAIYAGASLIVTNVAVGFSAIGANNPAWLTIALAVVGNLASAFGALAIANASNKK</sequence>
<keyword evidence="1" id="KW-1133">Transmembrane helix</keyword>
<reference evidence="2" key="1">
    <citation type="submission" date="2020-04" db="EMBL/GenBank/DDBJ databases">
        <authorList>
            <person name="Chiriac C."/>
            <person name="Salcher M."/>
            <person name="Ghai R."/>
            <person name="Kavagutti S V."/>
        </authorList>
    </citation>
    <scope>NUCLEOTIDE SEQUENCE</scope>
</reference>
<evidence type="ECO:0000313" key="2">
    <source>
        <dbReference type="EMBL" id="CAB4128861.1"/>
    </source>
</evidence>
<name>A0A6J5L3E5_9CAUD</name>
<protein>
    <recommendedName>
        <fullName evidence="3">Holin</fullName>
    </recommendedName>
</protein>
<evidence type="ECO:0008006" key="3">
    <source>
        <dbReference type="Google" id="ProtNLM"/>
    </source>
</evidence>
<feature type="transmembrane region" description="Helical" evidence="1">
    <location>
        <begin position="79"/>
        <end position="101"/>
    </location>
</feature>
<accession>A0A6J5L3E5</accession>